<name>A0AAV3RLF7_LITER</name>
<evidence type="ECO:0000313" key="2">
    <source>
        <dbReference type="Proteomes" id="UP001454036"/>
    </source>
</evidence>
<proteinExistence type="predicted"/>
<dbReference type="InterPro" id="IPR011009">
    <property type="entry name" value="Kinase-like_dom_sf"/>
</dbReference>
<sequence length="77" mass="8408">MDGSSTHGGGSVDSLLRNYKLGKTLGIGSFVKVKIAEHISTGHKVAIKILNRRKIKNMDMEEKACISFSIFGLFVIL</sequence>
<gene>
    <name evidence="1" type="ORF">LIER_42003</name>
</gene>
<keyword evidence="1" id="KW-0418">Kinase</keyword>
<evidence type="ECO:0000313" key="1">
    <source>
        <dbReference type="EMBL" id="GAA0175963.1"/>
    </source>
</evidence>
<keyword evidence="2" id="KW-1185">Reference proteome</keyword>
<dbReference type="AlphaFoldDB" id="A0AAV3RLF7"/>
<reference evidence="1 2" key="1">
    <citation type="submission" date="2024-01" db="EMBL/GenBank/DDBJ databases">
        <title>The complete chloroplast genome sequence of Lithospermum erythrorhizon: insights into the phylogenetic relationship among Boraginaceae species and the maternal lineages of purple gromwells.</title>
        <authorList>
            <person name="Okada T."/>
            <person name="Watanabe K."/>
        </authorList>
    </citation>
    <scope>NUCLEOTIDE SEQUENCE [LARGE SCALE GENOMIC DNA]</scope>
</reference>
<accession>A0AAV3RLF7</accession>
<dbReference type="EMBL" id="BAABME010027682">
    <property type="protein sequence ID" value="GAA0175963.1"/>
    <property type="molecule type" value="Genomic_DNA"/>
</dbReference>
<keyword evidence="1" id="KW-0808">Transferase</keyword>
<dbReference type="GO" id="GO:0004674">
    <property type="term" value="F:protein serine/threonine kinase activity"/>
    <property type="evidence" value="ECO:0007669"/>
    <property type="project" value="UniProtKB-KW"/>
</dbReference>
<protein>
    <submittedName>
        <fullName evidence="1">Non-receptor serine/threonine protein kinase</fullName>
    </submittedName>
</protein>
<comment type="caution">
    <text evidence="1">The sequence shown here is derived from an EMBL/GenBank/DDBJ whole genome shotgun (WGS) entry which is preliminary data.</text>
</comment>
<dbReference type="SUPFAM" id="SSF56112">
    <property type="entry name" value="Protein kinase-like (PK-like)"/>
    <property type="match status" value="1"/>
</dbReference>
<dbReference type="Proteomes" id="UP001454036">
    <property type="component" value="Unassembled WGS sequence"/>
</dbReference>
<keyword evidence="1" id="KW-0723">Serine/threonine-protein kinase</keyword>
<organism evidence="1 2">
    <name type="scientific">Lithospermum erythrorhizon</name>
    <name type="common">Purple gromwell</name>
    <name type="synonym">Lithospermum officinale var. erythrorhizon</name>
    <dbReference type="NCBI Taxonomy" id="34254"/>
    <lineage>
        <taxon>Eukaryota</taxon>
        <taxon>Viridiplantae</taxon>
        <taxon>Streptophyta</taxon>
        <taxon>Embryophyta</taxon>
        <taxon>Tracheophyta</taxon>
        <taxon>Spermatophyta</taxon>
        <taxon>Magnoliopsida</taxon>
        <taxon>eudicotyledons</taxon>
        <taxon>Gunneridae</taxon>
        <taxon>Pentapetalae</taxon>
        <taxon>asterids</taxon>
        <taxon>lamiids</taxon>
        <taxon>Boraginales</taxon>
        <taxon>Boraginaceae</taxon>
        <taxon>Boraginoideae</taxon>
        <taxon>Lithospermeae</taxon>
        <taxon>Lithospermum</taxon>
    </lineage>
</organism>
<dbReference type="Gene3D" id="3.30.200.20">
    <property type="entry name" value="Phosphorylase Kinase, domain 1"/>
    <property type="match status" value="1"/>
</dbReference>